<dbReference type="GO" id="GO:0030288">
    <property type="term" value="C:outer membrane-bounded periplasmic space"/>
    <property type="evidence" value="ECO:0007669"/>
    <property type="project" value="TreeGrafter"/>
</dbReference>
<accession>A0A1T4KZP2</accession>
<dbReference type="InterPro" id="IPR014225">
    <property type="entry name" value="Spore_II_D_firmicutes"/>
</dbReference>
<keyword evidence="3" id="KW-1185">Reference proteome</keyword>
<dbReference type="EMBL" id="FUWM01000007">
    <property type="protein sequence ID" value="SJZ47896.1"/>
    <property type="molecule type" value="Genomic_DNA"/>
</dbReference>
<sequence>MNFLILILVPTIMIKGWDSIIDDKNNQIRVKIIDSNEEVIELPLEEYIKGVVAAEMPANFGIEALKAQAVAARTYTLRKVQGNKSRIIEMTTDINSDQAWIDKEEMMKRWGNLKYWFKIAKAVDSTEGIFLTYEGRIISAVYHSASGGVTAAARNVWGRDLPYLKVVKSPYESNSPYNHYVQEYSIRDFGKRLGINRLNKAELIYNMKILEKSSSGRVLKIQVLDQILTGRELRTRLGLKSTNFRYKLQGSHIKFITKGNGHGAGMSQYGANGMAKKGYNYLEILKHYYPGTKLKRMTY</sequence>
<reference evidence="3" key="1">
    <citation type="submission" date="2017-02" db="EMBL/GenBank/DDBJ databases">
        <authorList>
            <person name="Varghese N."/>
            <person name="Submissions S."/>
        </authorList>
    </citation>
    <scope>NUCLEOTIDE SEQUENCE [LARGE SCALE GENOMIC DNA]</scope>
    <source>
        <strain evidence="3">ATCC BAA-73</strain>
    </source>
</reference>
<dbReference type="Pfam" id="PF08486">
    <property type="entry name" value="SpoIID"/>
    <property type="match status" value="1"/>
</dbReference>
<feature type="domain" description="Sporulation stage II protein D amidase enhancer LytB N-terminal" evidence="1">
    <location>
        <begin position="37"/>
        <end position="133"/>
    </location>
</feature>
<evidence type="ECO:0000259" key="1">
    <source>
        <dbReference type="Pfam" id="PF08486"/>
    </source>
</evidence>
<name>A0A1T4KZP2_9FIRM</name>
<dbReference type="GO" id="GO:0030435">
    <property type="term" value="P:sporulation resulting in formation of a cellular spore"/>
    <property type="evidence" value="ECO:0007669"/>
    <property type="project" value="InterPro"/>
</dbReference>
<dbReference type="NCBIfam" id="TIGR02669">
    <property type="entry name" value="SpoIID_LytB"/>
    <property type="match status" value="1"/>
</dbReference>
<gene>
    <name evidence="2" type="ORF">SAMN02745118_00963</name>
</gene>
<protein>
    <submittedName>
        <fullName evidence="2">Stage II sporulation protein D</fullName>
    </submittedName>
</protein>
<evidence type="ECO:0000313" key="2">
    <source>
        <dbReference type="EMBL" id="SJZ47896.1"/>
    </source>
</evidence>
<dbReference type="InterPro" id="IPR013693">
    <property type="entry name" value="SpoIID/LytB_N"/>
</dbReference>
<organism evidence="2 3">
    <name type="scientific">Selenihalanaerobacter shriftii</name>
    <dbReference type="NCBI Taxonomy" id="142842"/>
    <lineage>
        <taxon>Bacteria</taxon>
        <taxon>Bacillati</taxon>
        <taxon>Bacillota</taxon>
        <taxon>Clostridia</taxon>
        <taxon>Halanaerobiales</taxon>
        <taxon>Halobacteroidaceae</taxon>
        <taxon>Selenihalanaerobacter</taxon>
    </lineage>
</organism>
<dbReference type="PANTHER" id="PTHR30032:SF4">
    <property type="entry name" value="AMIDASE ENHANCER"/>
    <property type="match status" value="1"/>
</dbReference>
<proteinExistence type="predicted"/>
<dbReference type="InterPro" id="IPR051922">
    <property type="entry name" value="Bact_Sporulation_Assoc"/>
</dbReference>
<dbReference type="Proteomes" id="UP000190625">
    <property type="component" value="Unassembled WGS sequence"/>
</dbReference>
<dbReference type="AlphaFoldDB" id="A0A1T4KZP2"/>
<dbReference type="NCBIfam" id="TIGR02870">
    <property type="entry name" value="spore_II_D"/>
    <property type="match status" value="1"/>
</dbReference>
<dbReference type="STRING" id="142842.SAMN02745118_00963"/>
<dbReference type="InterPro" id="IPR013486">
    <property type="entry name" value="SpoIID/LytB"/>
</dbReference>
<evidence type="ECO:0000313" key="3">
    <source>
        <dbReference type="Proteomes" id="UP000190625"/>
    </source>
</evidence>
<dbReference type="PANTHER" id="PTHR30032">
    <property type="entry name" value="N-ACETYLMURAMOYL-L-ALANINE AMIDASE-RELATED"/>
    <property type="match status" value="1"/>
</dbReference>